<dbReference type="Gene3D" id="3.30.750.44">
    <property type="match status" value="1"/>
</dbReference>
<comment type="caution">
    <text evidence="2">The sequence shown here is derived from an EMBL/GenBank/DDBJ whole genome shotgun (WGS) entry which is preliminary data.</text>
</comment>
<dbReference type="Gene3D" id="3.90.226.10">
    <property type="entry name" value="2-enoyl-CoA Hydratase, Chain A, domain 1"/>
    <property type="match status" value="1"/>
</dbReference>
<dbReference type="PANTHER" id="PTHR11261">
    <property type="entry name" value="INTERPHOTORECEPTOR RETINOID-BINDING PROTEIN"/>
    <property type="match status" value="1"/>
</dbReference>
<dbReference type="InterPro" id="IPR005151">
    <property type="entry name" value="Tail-specific_protease"/>
</dbReference>
<evidence type="ECO:0000313" key="3">
    <source>
        <dbReference type="Proteomes" id="UP000254101"/>
    </source>
</evidence>
<dbReference type="AlphaFoldDB" id="A0A395LPI0"/>
<dbReference type="SMART" id="SM00245">
    <property type="entry name" value="TSPc"/>
    <property type="match status" value="1"/>
</dbReference>
<dbReference type="PANTHER" id="PTHR11261:SF3">
    <property type="entry name" value="RETINOL-BINDING PROTEIN 3"/>
    <property type="match status" value="1"/>
</dbReference>
<evidence type="ECO:0000259" key="1">
    <source>
        <dbReference type="SMART" id="SM00245"/>
    </source>
</evidence>
<name>A0A395LPI0_9SPHN</name>
<protein>
    <recommendedName>
        <fullName evidence="1">Tail specific protease domain-containing protein</fullName>
    </recommendedName>
</protein>
<dbReference type="EMBL" id="QRBB01000001">
    <property type="protein sequence ID" value="RDS78629.1"/>
    <property type="molecule type" value="Genomic_DNA"/>
</dbReference>
<keyword evidence="3" id="KW-1185">Reference proteome</keyword>
<dbReference type="SUPFAM" id="SSF52096">
    <property type="entry name" value="ClpP/crotonase"/>
    <property type="match status" value="1"/>
</dbReference>
<dbReference type="CDD" id="cd07563">
    <property type="entry name" value="Peptidase_S41_IRBP"/>
    <property type="match status" value="1"/>
</dbReference>
<dbReference type="Pfam" id="PF03572">
    <property type="entry name" value="Peptidase_S41"/>
    <property type="match status" value="1"/>
</dbReference>
<reference evidence="2 3" key="1">
    <citation type="submission" date="2018-07" db="EMBL/GenBank/DDBJ databases">
        <title>Erythrobacter nanhaiensis sp. nov., a novel member of the genus Erythrobacter isolated from the South China Sea.</title>
        <authorList>
            <person name="Chen X."/>
            <person name="Liu J."/>
        </authorList>
    </citation>
    <scope>NUCLEOTIDE SEQUENCE [LARGE SCALE GENOMIC DNA]</scope>
    <source>
        <strain evidence="2 3">S-5</strain>
    </source>
</reference>
<dbReference type="Proteomes" id="UP000254101">
    <property type="component" value="Unassembled WGS sequence"/>
</dbReference>
<dbReference type="GO" id="GO:0006508">
    <property type="term" value="P:proteolysis"/>
    <property type="evidence" value="ECO:0007669"/>
    <property type="project" value="InterPro"/>
</dbReference>
<dbReference type="Pfam" id="PF11918">
    <property type="entry name" value="Peptidase_S41_N"/>
    <property type="match status" value="1"/>
</dbReference>
<proteinExistence type="predicted"/>
<dbReference type="OrthoDB" id="9758793at2"/>
<organism evidence="2 3">
    <name type="scientific">Alteriqipengyuania lutimaris</name>
    <dbReference type="NCBI Taxonomy" id="1538146"/>
    <lineage>
        <taxon>Bacteria</taxon>
        <taxon>Pseudomonadati</taxon>
        <taxon>Pseudomonadota</taxon>
        <taxon>Alphaproteobacteria</taxon>
        <taxon>Sphingomonadales</taxon>
        <taxon>Erythrobacteraceae</taxon>
        <taxon>Alteriqipengyuania</taxon>
    </lineage>
</organism>
<gene>
    <name evidence="2" type="ORF">DL238_09235</name>
</gene>
<evidence type="ECO:0000313" key="2">
    <source>
        <dbReference type="EMBL" id="RDS78629.1"/>
    </source>
</evidence>
<feature type="domain" description="Tail specific protease" evidence="1">
    <location>
        <begin position="88"/>
        <end position="281"/>
    </location>
</feature>
<accession>A0A395LPI0</accession>
<dbReference type="InterPro" id="IPR029045">
    <property type="entry name" value="ClpP/crotonase-like_dom_sf"/>
</dbReference>
<dbReference type="GO" id="GO:0008236">
    <property type="term" value="F:serine-type peptidase activity"/>
    <property type="evidence" value="ECO:0007669"/>
    <property type="project" value="InterPro"/>
</dbReference>
<sequence length="333" mass="36069">MREEVIGALGDTLRESYVFPDVAGSLAPQLESRRSSGAYRDATTASAFADALTQDMRRIGEDAHFRVRYDPAFTPYDAESDGPPDDTEIARMREMASRMAYGLPRIQRLPGNVGYLEVRGFLPTHDVAPAYEAAMTLLAGSDAIIIDLRSNGGGEPESVTRLMSHFFPVGTELLVNSIYDRTQDSTREFWLDPDVQTRFAGPVYVLTSDVTFSGGEELAYDMQTHARGTLVGETTGGGANPGDMMPLAHGFIAFIPTGRAINPVTGTNWEHTGVVPDVAVPADRALSTALALALDKVADDIGEPGKKRKLAELSAEVRAGNVSLPDWTHPRKR</sequence>